<evidence type="ECO:0000313" key="3">
    <source>
        <dbReference type="Proteomes" id="UP001151760"/>
    </source>
</evidence>
<accession>A0ABQ5F9U3</accession>
<reference evidence="2" key="1">
    <citation type="journal article" date="2022" name="Int. J. Mol. Sci.">
        <title>Draft Genome of Tanacetum Coccineum: Genomic Comparison of Closely Related Tanacetum-Family Plants.</title>
        <authorList>
            <person name="Yamashiro T."/>
            <person name="Shiraishi A."/>
            <person name="Nakayama K."/>
            <person name="Satake H."/>
        </authorList>
    </citation>
    <scope>NUCLEOTIDE SEQUENCE</scope>
</reference>
<organism evidence="2 3">
    <name type="scientific">Tanacetum coccineum</name>
    <dbReference type="NCBI Taxonomy" id="301880"/>
    <lineage>
        <taxon>Eukaryota</taxon>
        <taxon>Viridiplantae</taxon>
        <taxon>Streptophyta</taxon>
        <taxon>Embryophyta</taxon>
        <taxon>Tracheophyta</taxon>
        <taxon>Spermatophyta</taxon>
        <taxon>Magnoliopsida</taxon>
        <taxon>eudicotyledons</taxon>
        <taxon>Gunneridae</taxon>
        <taxon>Pentapetalae</taxon>
        <taxon>asterids</taxon>
        <taxon>campanulids</taxon>
        <taxon>Asterales</taxon>
        <taxon>Asteraceae</taxon>
        <taxon>Asteroideae</taxon>
        <taxon>Anthemideae</taxon>
        <taxon>Anthemidinae</taxon>
        <taxon>Tanacetum</taxon>
    </lineage>
</organism>
<name>A0ABQ5F9U3_9ASTR</name>
<feature type="region of interest" description="Disordered" evidence="1">
    <location>
        <begin position="64"/>
        <end position="100"/>
    </location>
</feature>
<dbReference type="Proteomes" id="UP001151760">
    <property type="component" value="Unassembled WGS sequence"/>
</dbReference>
<evidence type="ECO:0000256" key="1">
    <source>
        <dbReference type="SAM" id="MobiDB-lite"/>
    </source>
</evidence>
<reference evidence="2" key="2">
    <citation type="submission" date="2022-01" db="EMBL/GenBank/DDBJ databases">
        <authorList>
            <person name="Yamashiro T."/>
            <person name="Shiraishi A."/>
            <person name="Satake H."/>
            <person name="Nakayama K."/>
        </authorList>
    </citation>
    <scope>NUCLEOTIDE SEQUENCE</scope>
</reference>
<dbReference type="EMBL" id="BQNB010017163">
    <property type="protein sequence ID" value="GJT60041.1"/>
    <property type="molecule type" value="Genomic_DNA"/>
</dbReference>
<comment type="caution">
    <text evidence="2">The sequence shown here is derived from an EMBL/GenBank/DDBJ whole genome shotgun (WGS) entry which is preliminary data.</text>
</comment>
<proteinExistence type="predicted"/>
<sequence length="189" mass="21359">MSNTSIEDLLAMFKKHRLEIKEIIEASIARIDSIMTNKAEEETSAKEAKESSYEEADNIKAIGKLVAAKDRESSSKPITREGSGQQTKEPKKPENASAASVDPMVIESHAFEYFVGHYKESNHHLPRFHNDLFLKLDISEAGNLEAKFTMDELKEAVWSCSSIKSSGPDGFNFMFLKQYWDILKFSLFS</sequence>
<gene>
    <name evidence="2" type="ORF">Tco_1003574</name>
</gene>
<evidence type="ECO:0000313" key="2">
    <source>
        <dbReference type="EMBL" id="GJT60041.1"/>
    </source>
</evidence>
<keyword evidence="3" id="KW-1185">Reference proteome</keyword>
<protein>
    <submittedName>
        <fullName evidence="2">Uncharacterized protein</fullName>
    </submittedName>
</protein>